<dbReference type="Proteomes" id="UP000827813">
    <property type="component" value="Segment"/>
</dbReference>
<dbReference type="GeneID" id="75691242"/>
<accession>A0AAE7RVG2</accession>
<keyword evidence="2" id="KW-1185">Reference proteome</keyword>
<evidence type="ECO:0000313" key="2">
    <source>
        <dbReference type="Proteomes" id="UP000827813"/>
    </source>
</evidence>
<proteinExistence type="predicted"/>
<reference evidence="1 2" key="1">
    <citation type="submission" date="2021-04" db="EMBL/GenBank/DDBJ databases">
        <authorList>
            <person name="Shkoporov A.N."/>
            <person name="Stockdale S.R."/>
            <person name="Guerin E."/>
            <person name="Ross R.P."/>
            <person name="Hill C."/>
        </authorList>
    </citation>
    <scope>NUCLEOTIDE SEQUENCE [LARGE SCALE GENOMIC DNA]</scope>
    <source>
        <strain evidence="2">cr9_1</strain>
    </source>
</reference>
<protein>
    <submittedName>
        <fullName evidence="1">DNA binding protein transcription factor</fullName>
    </submittedName>
</protein>
<dbReference type="KEGG" id="vg:75691242"/>
<organism evidence="1 2">
    <name type="scientific">uncultured phage cr9_1</name>
    <dbReference type="NCBI Taxonomy" id="2986400"/>
    <lineage>
        <taxon>Viruses</taxon>
        <taxon>Duplodnaviria</taxon>
        <taxon>Heunggongvirae</taxon>
        <taxon>Uroviricota</taxon>
        <taxon>Caudoviricetes</taxon>
        <taxon>Crassvirales</taxon>
        <taxon>Intestiviridae</taxon>
        <taxon>Crudevirinae</taxon>
        <taxon>Dabirmavirus</taxon>
        <taxon>Dabirmavirus hominis</taxon>
    </lineage>
</organism>
<dbReference type="RefSeq" id="YP_010359741.1">
    <property type="nucleotide sequence ID" value="NC_062776.1"/>
</dbReference>
<dbReference type="EMBL" id="MZ130486">
    <property type="protein sequence ID" value="QWM90169.1"/>
    <property type="molecule type" value="Genomic_DNA"/>
</dbReference>
<evidence type="ECO:0000313" key="1">
    <source>
        <dbReference type="EMBL" id="QWM90169.1"/>
    </source>
</evidence>
<sequence>MIPDVKFKNYYLQFIYSAKTDIVKYKNELEEIVINKEELYNYLDNNKQLLIKSYNINLDDYKTEWINKEYNTSELLYNKVIKLFSVANEDDNKFIIVQLIKYCNTLRQEYKYNKFIELANKRSTILSSKYRAIINAYYAKVHKCILEGKGYKFGYGIGTYYIKYKKFSNRHRSTVTVLDYSATAARKKELLAQGIKLYDENEAAWYKFRNIPYDGVDYRVFKNKEGEYLIRFKDSKMIKDKFLQYEHTEYLANKYRGMSYKQIADTVCNTIEDIYNLQLDIRYKLNILLYKYPEKCLNFMRYD</sequence>
<name>A0AAE7RVG2_9CAUD</name>
<gene>
    <name evidence="1" type="primary">gp_23102</name>
</gene>